<accession>B9RKJ8</accession>
<organism evidence="2 3">
    <name type="scientific">Ricinus communis</name>
    <name type="common">Castor bean</name>
    <dbReference type="NCBI Taxonomy" id="3988"/>
    <lineage>
        <taxon>Eukaryota</taxon>
        <taxon>Viridiplantae</taxon>
        <taxon>Streptophyta</taxon>
        <taxon>Embryophyta</taxon>
        <taxon>Tracheophyta</taxon>
        <taxon>Spermatophyta</taxon>
        <taxon>Magnoliopsida</taxon>
        <taxon>eudicotyledons</taxon>
        <taxon>Gunneridae</taxon>
        <taxon>Pentapetalae</taxon>
        <taxon>rosids</taxon>
        <taxon>fabids</taxon>
        <taxon>Malpighiales</taxon>
        <taxon>Euphorbiaceae</taxon>
        <taxon>Acalyphoideae</taxon>
        <taxon>Acalypheae</taxon>
        <taxon>Ricinus</taxon>
    </lineage>
</organism>
<sequence>MASIGAGKGGESMYDQRLFNQEKGGLYQAENTLSASYQPRKDTDGDTYGGADEQLDKNTKTDRFKPKVKNSNRSVDKFGRGGIMRAAGGFLRDGYDGFFSISCVGFESGHEGLFYQVIYGTTCICSAPCFNSTVMVFI</sequence>
<evidence type="ECO:0000313" key="3">
    <source>
        <dbReference type="Proteomes" id="UP000008311"/>
    </source>
</evidence>
<dbReference type="Proteomes" id="UP000008311">
    <property type="component" value="Unassembled WGS sequence"/>
</dbReference>
<dbReference type="EMBL" id="EQ973784">
    <property type="protein sequence ID" value="EEF48196.1"/>
    <property type="molecule type" value="Genomic_DNA"/>
</dbReference>
<dbReference type="STRING" id="3988.B9RKJ8"/>
<keyword evidence="3" id="KW-1185">Reference proteome</keyword>
<evidence type="ECO:0000313" key="2">
    <source>
        <dbReference type="EMBL" id="EEF48196.1"/>
    </source>
</evidence>
<dbReference type="AlphaFoldDB" id="B9RKJ8"/>
<dbReference type="eggNOG" id="KOG2441">
    <property type="taxonomic scope" value="Eukaryota"/>
</dbReference>
<evidence type="ECO:0000256" key="1">
    <source>
        <dbReference type="SAM" id="MobiDB-lite"/>
    </source>
</evidence>
<proteinExistence type="predicted"/>
<name>B9RKJ8_RICCO</name>
<feature type="region of interest" description="Disordered" evidence="1">
    <location>
        <begin position="30"/>
        <end position="73"/>
    </location>
</feature>
<reference evidence="3" key="1">
    <citation type="journal article" date="2010" name="Nat. Biotechnol.">
        <title>Draft genome sequence of the oilseed species Ricinus communis.</title>
        <authorList>
            <person name="Chan A.P."/>
            <person name="Crabtree J."/>
            <person name="Zhao Q."/>
            <person name="Lorenzi H."/>
            <person name="Orvis J."/>
            <person name="Puiu D."/>
            <person name="Melake-Berhan A."/>
            <person name="Jones K.M."/>
            <person name="Redman J."/>
            <person name="Chen G."/>
            <person name="Cahoon E.B."/>
            <person name="Gedil M."/>
            <person name="Stanke M."/>
            <person name="Haas B.J."/>
            <person name="Wortman J.R."/>
            <person name="Fraser-Liggett C.M."/>
            <person name="Ravel J."/>
            <person name="Rabinowicz P.D."/>
        </authorList>
    </citation>
    <scope>NUCLEOTIDE SEQUENCE [LARGE SCALE GENOMIC DNA]</scope>
    <source>
        <strain evidence="3">cv. Hale</strain>
    </source>
</reference>
<protein>
    <submittedName>
        <fullName evidence="2">Uncharacterized protein</fullName>
    </submittedName>
</protein>
<dbReference type="InParanoid" id="B9RKJ8"/>
<gene>
    <name evidence="2" type="ORF">RCOM_1050350</name>
</gene>
<feature type="compositionally biased region" description="Basic and acidic residues" evidence="1">
    <location>
        <begin position="54"/>
        <end position="65"/>
    </location>
</feature>